<dbReference type="InterPro" id="IPR004686">
    <property type="entry name" value="Mtc"/>
</dbReference>
<dbReference type="PANTHER" id="PTHR11153:SF8">
    <property type="entry name" value="SIDEROFLEXIN-1"/>
    <property type="match status" value="1"/>
</dbReference>
<reference evidence="10" key="1">
    <citation type="submission" date="2022-01" db="EMBL/GenBank/DDBJ databases">
        <authorList>
            <person name="King R."/>
        </authorList>
    </citation>
    <scope>NUCLEOTIDE SEQUENCE</scope>
</reference>
<evidence type="ECO:0000256" key="5">
    <source>
        <dbReference type="ARBA" id="ARBA00022970"/>
    </source>
</evidence>
<comment type="similarity">
    <text evidence="2 9">Belongs to the sideroflexin family.</text>
</comment>
<keyword evidence="3" id="KW-0813">Transport</keyword>
<keyword evidence="5" id="KW-0029">Amino-acid transport</keyword>
<sequence>MGDISKIDINKPRWDQSTYIGRAKYYFTVTNPLNLFATSKTLENARTIVEKHRKKEKLDITEDELWKAKQLYDSAFHPVTGEKQALVGRMSCQVPGNMAINAGMITYHQSTPAIIFWQWINQSFNAIVNYTNRSDATMTLTEIGAAYIFATSGAVVTALYLNKRLKRAHPIIRRYVPFFAVAASNCINIPIMRNQELMEGIRIFNDKEKEIGNSKIAARSATAQVVFSRIVMAMPSLLMTPIVLEEMTKRCLMTKPWVEPVVATGLCGLILTFATPLACALFIQRVPVKASHLESHIQEKVGKDAIVYYNKGL</sequence>
<keyword evidence="7 9" id="KW-0496">Mitochondrion</keyword>
<comment type="caution">
    <text evidence="9">Lacks conserved residue(s) required for the propagation of feature annotation.</text>
</comment>
<comment type="subcellular location">
    <subcellularLocation>
        <location evidence="1 9">Mitochondrion membrane</location>
        <topology evidence="1 9">Multi-pass membrane protein</topology>
    </subcellularLocation>
</comment>
<dbReference type="Proteomes" id="UP001152798">
    <property type="component" value="Chromosome 3"/>
</dbReference>
<evidence type="ECO:0000256" key="7">
    <source>
        <dbReference type="ARBA" id="ARBA00023128"/>
    </source>
</evidence>
<evidence type="ECO:0000256" key="4">
    <source>
        <dbReference type="ARBA" id="ARBA00022692"/>
    </source>
</evidence>
<evidence type="ECO:0000256" key="3">
    <source>
        <dbReference type="ARBA" id="ARBA00022448"/>
    </source>
</evidence>
<name>A0A9P0MDY7_NEZVI</name>
<dbReference type="NCBIfam" id="TIGR00798">
    <property type="entry name" value="mtc"/>
    <property type="match status" value="1"/>
</dbReference>
<protein>
    <recommendedName>
        <fullName evidence="9">Sidoreflexin</fullName>
    </recommendedName>
</protein>
<proteinExistence type="inferred from homology"/>
<organism evidence="10 11">
    <name type="scientific">Nezara viridula</name>
    <name type="common">Southern green stink bug</name>
    <name type="synonym">Cimex viridulus</name>
    <dbReference type="NCBI Taxonomy" id="85310"/>
    <lineage>
        <taxon>Eukaryota</taxon>
        <taxon>Metazoa</taxon>
        <taxon>Ecdysozoa</taxon>
        <taxon>Arthropoda</taxon>
        <taxon>Hexapoda</taxon>
        <taxon>Insecta</taxon>
        <taxon>Pterygota</taxon>
        <taxon>Neoptera</taxon>
        <taxon>Paraneoptera</taxon>
        <taxon>Hemiptera</taxon>
        <taxon>Heteroptera</taxon>
        <taxon>Panheteroptera</taxon>
        <taxon>Pentatomomorpha</taxon>
        <taxon>Pentatomoidea</taxon>
        <taxon>Pentatomidae</taxon>
        <taxon>Pentatominae</taxon>
        <taxon>Nezara</taxon>
    </lineage>
</organism>
<dbReference type="AlphaFoldDB" id="A0A9P0MDY7"/>
<dbReference type="Pfam" id="PF03820">
    <property type="entry name" value="SFXNs"/>
    <property type="match status" value="1"/>
</dbReference>
<feature type="transmembrane region" description="Helical" evidence="9">
    <location>
        <begin position="263"/>
        <end position="283"/>
    </location>
</feature>
<evidence type="ECO:0000256" key="6">
    <source>
        <dbReference type="ARBA" id="ARBA00022989"/>
    </source>
</evidence>
<dbReference type="GO" id="GO:0015075">
    <property type="term" value="F:monoatomic ion transmembrane transporter activity"/>
    <property type="evidence" value="ECO:0007669"/>
    <property type="project" value="InterPro"/>
</dbReference>
<feature type="transmembrane region" description="Helical" evidence="9">
    <location>
        <begin position="143"/>
        <end position="161"/>
    </location>
</feature>
<gene>
    <name evidence="10" type="ORF">NEZAVI_LOCUS6327</name>
</gene>
<dbReference type="PANTHER" id="PTHR11153">
    <property type="entry name" value="SIDEROFLEXIN"/>
    <property type="match status" value="1"/>
</dbReference>
<evidence type="ECO:0000256" key="2">
    <source>
        <dbReference type="ARBA" id="ARBA00005974"/>
    </source>
</evidence>
<dbReference type="EMBL" id="OV725079">
    <property type="protein sequence ID" value="CAH1396218.1"/>
    <property type="molecule type" value="Genomic_DNA"/>
</dbReference>
<keyword evidence="6 9" id="KW-1133">Transmembrane helix</keyword>
<feature type="transmembrane region" description="Helical" evidence="9">
    <location>
        <begin position="225"/>
        <end position="243"/>
    </location>
</feature>
<evidence type="ECO:0000256" key="8">
    <source>
        <dbReference type="ARBA" id="ARBA00023136"/>
    </source>
</evidence>
<evidence type="ECO:0000313" key="11">
    <source>
        <dbReference type="Proteomes" id="UP001152798"/>
    </source>
</evidence>
<accession>A0A9P0MDY7</accession>
<evidence type="ECO:0000256" key="1">
    <source>
        <dbReference type="ARBA" id="ARBA00004225"/>
    </source>
</evidence>
<dbReference type="GO" id="GO:0140300">
    <property type="term" value="P:serine import into mitochondrion"/>
    <property type="evidence" value="ECO:0007669"/>
    <property type="project" value="TreeGrafter"/>
</dbReference>
<keyword evidence="8 9" id="KW-0472">Membrane</keyword>
<evidence type="ECO:0000313" key="10">
    <source>
        <dbReference type="EMBL" id="CAH1396218.1"/>
    </source>
</evidence>
<evidence type="ECO:0000256" key="9">
    <source>
        <dbReference type="RuleBase" id="RU362000"/>
    </source>
</evidence>
<dbReference type="OrthoDB" id="6608471at2759"/>
<keyword evidence="11" id="KW-1185">Reference proteome</keyword>
<dbReference type="GO" id="GO:0005743">
    <property type="term" value="C:mitochondrial inner membrane"/>
    <property type="evidence" value="ECO:0007669"/>
    <property type="project" value="TreeGrafter"/>
</dbReference>
<keyword evidence="4 9" id="KW-0812">Transmembrane</keyword>